<evidence type="ECO:0000313" key="3">
    <source>
        <dbReference type="Proteomes" id="UP000187506"/>
    </source>
</evidence>
<protein>
    <submittedName>
        <fullName evidence="2">Uncharacterized protein</fullName>
    </submittedName>
</protein>
<reference evidence="2 3" key="1">
    <citation type="submission" date="2017-01" db="EMBL/GenBank/DDBJ databases">
        <title>Complete genome of Lacinutrix venerupis DOK2-8 isolated from seawater in Dokdo.</title>
        <authorList>
            <person name="Chi W.-J."/>
            <person name="Kim J.H."/>
        </authorList>
    </citation>
    <scope>NUCLEOTIDE SEQUENCE [LARGE SCALE GENOMIC DNA]</scope>
    <source>
        <strain evidence="2 3">DOK2-8</strain>
    </source>
</reference>
<dbReference type="Pfam" id="PF25589">
    <property type="entry name" value="DUF7935"/>
    <property type="match status" value="1"/>
</dbReference>
<keyword evidence="3" id="KW-1185">Reference proteome</keyword>
<dbReference type="RefSeq" id="WP_076732921.1">
    <property type="nucleotide sequence ID" value="NZ_CP019352.1"/>
</dbReference>
<gene>
    <name evidence="2" type="ORF">BWR22_06960</name>
</gene>
<organism evidence="2 3">
    <name type="scientific">Lacinutrix venerupis</name>
    <dbReference type="NCBI Taxonomy" id="1486034"/>
    <lineage>
        <taxon>Bacteria</taxon>
        <taxon>Pseudomonadati</taxon>
        <taxon>Bacteroidota</taxon>
        <taxon>Flavobacteriia</taxon>
        <taxon>Flavobacteriales</taxon>
        <taxon>Flavobacteriaceae</taxon>
        <taxon>Lacinutrix</taxon>
    </lineage>
</organism>
<dbReference type="AlphaFoldDB" id="A0AAC9LND6"/>
<dbReference type="InterPro" id="IPR057695">
    <property type="entry name" value="DUF7935"/>
</dbReference>
<keyword evidence="1" id="KW-0812">Transmembrane</keyword>
<name>A0AAC9LND6_9FLAO</name>
<evidence type="ECO:0000313" key="2">
    <source>
        <dbReference type="EMBL" id="APY00058.1"/>
    </source>
</evidence>
<evidence type="ECO:0000256" key="1">
    <source>
        <dbReference type="SAM" id="Phobius"/>
    </source>
</evidence>
<dbReference type="EMBL" id="CP019352">
    <property type="protein sequence ID" value="APY00058.1"/>
    <property type="molecule type" value="Genomic_DNA"/>
</dbReference>
<sequence length="173" mass="19953">MGDQLLNLLMYAIPSLIVGALAFLFFREHIENEDNRRKFLMFKELKKDSLPMRLQAYERFSLFLERISPNKLLTRVSPVSNSKDDYEALLIASIEQEFEHNLSQQIYVTDNCWSIINASKSATVQLIRKAAMSDKVDSANKLREIILTDMMDKTPPSSAGLSYIKQEVSEIWE</sequence>
<proteinExistence type="predicted"/>
<accession>A0AAC9LND6</accession>
<dbReference type="KEGG" id="lvn:BWR22_06960"/>
<feature type="transmembrane region" description="Helical" evidence="1">
    <location>
        <begin position="6"/>
        <end position="26"/>
    </location>
</feature>
<dbReference type="Proteomes" id="UP000187506">
    <property type="component" value="Chromosome"/>
</dbReference>
<keyword evidence="1" id="KW-1133">Transmembrane helix</keyword>
<keyword evidence="1" id="KW-0472">Membrane</keyword>